<comment type="caution">
    <text evidence="3">The sequence shown here is derived from an EMBL/GenBank/DDBJ whole genome shotgun (WGS) entry which is preliminary data.</text>
</comment>
<sequence>MGQVPNAHDALPDVTWRKSARSGKQGNCVELAPVRSRGVAVRNSRFPEGPALVFSVAEMSAFLADIKRGAYDDLLGVDDVAGRSA</sequence>
<dbReference type="EMBL" id="JBBEGL010000003">
    <property type="protein sequence ID" value="MEJ2887424.1"/>
    <property type="molecule type" value="Genomic_DNA"/>
</dbReference>
<evidence type="ECO:0000313" key="4">
    <source>
        <dbReference type="Proteomes" id="UP001370100"/>
    </source>
</evidence>
<reference evidence="3 4" key="1">
    <citation type="submission" date="2024-03" db="EMBL/GenBank/DDBJ databases">
        <title>Actinomycetospora sp. OC33-EN06, a novel actinomycete isolated from wild orchid (Aerides multiflora).</title>
        <authorList>
            <person name="Suriyachadkun C."/>
        </authorList>
    </citation>
    <scope>NUCLEOTIDE SEQUENCE [LARGE SCALE GENOMIC DNA]</scope>
    <source>
        <strain evidence="3 4">OC33-EN06</strain>
    </source>
</reference>
<dbReference type="Pfam" id="PF04149">
    <property type="entry name" value="DUF397"/>
    <property type="match status" value="1"/>
</dbReference>
<dbReference type="Proteomes" id="UP001370100">
    <property type="component" value="Unassembled WGS sequence"/>
</dbReference>
<evidence type="ECO:0000256" key="1">
    <source>
        <dbReference type="SAM" id="MobiDB-lite"/>
    </source>
</evidence>
<evidence type="ECO:0000259" key="2">
    <source>
        <dbReference type="Pfam" id="PF04149"/>
    </source>
</evidence>
<gene>
    <name evidence="3" type="ORF">WCD41_13270</name>
</gene>
<dbReference type="InterPro" id="IPR007278">
    <property type="entry name" value="DUF397"/>
</dbReference>
<organism evidence="3 4">
    <name type="scientific">Actinomycetospora aeridis</name>
    <dbReference type="NCBI Taxonomy" id="3129231"/>
    <lineage>
        <taxon>Bacteria</taxon>
        <taxon>Bacillati</taxon>
        <taxon>Actinomycetota</taxon>
        <taxon>Actinomycetes</taxon>
        <taxon>Pseudonocardiales</taxon>
        <taxon>Pseudonocardiaceae</taxon>
        <taxon>Actinomycetospora</taxon>
    </lineage>
</organism>
<protein>
    <submittedName>
        <fullName evidence="3">DUF397 domain-containing protein</fullName>
    </submittedName>
</protein>
<feature type="region of interest" description="Disordered" evidence="1">
    <location>
        <begin position="1"/>
        <end position="25"/>
    </location>
</feature>
<evidence type="ECO:0000313" key="3">
    <source>
        <dbReference type="EMBL" id="MEJ2887424.1"/>
    </source>
</evidence>
<proteinExistence type="predicted"/>
<keyword evidence="4" id="KW-1185">Reference proteome</keyword>
<feature type="domain" description="DUF397" evidence="2">
    <location>
        <begin position="15"/>
        <end position="67"/>
    </location>
</feature>
<name>A0ABU8N7M8_9PSEU</name>
<accession>A0ABU8N7M8</accession>
<dbReference type="RefSeq" id="WP_337713892.1">
    <property type="nucleotide sequence ID" value="NZ_JBBEGL010000003.1"/>
</dbReference>